<dbReference type="AlphaFoldDB" id="A0A0G1RJG1"/>
<accession>A0A0G1RJG1</accession>
<protein>
    <recommendedName>
        <fullName evidence="3">SHOCT domain-containing protein</fullName>
    </recommendedName>
</protein>
<organism evidence="1 2">
    <name type="scientific">Candidatus Amesbacteria bacterium GW2011_GWA2_47_11b</name>
    <dbReference type="NCBI Taxonomy" id="1618358"/>
    <lineage>
        <taxon>Bacteria</taxon>
        <taxon>Candidatus Amesiibacteriota</taxon>
    </lineage>
</organism>
<evidence type="ECO:0000313" key="2">
    <source>
        <dbReference type="Proteomes" id="UP000034307"/>
    </source>
</evidence>
<evidence type="ECO:0008006" key="3">
    <source>
        <dbReference type="Google" id="ProtNLM"/>
    </source>
</evidence>
<gene>
    <name evidence="1" type="ORF">UX80_C0015G0003</name>
</gene>
<proteinExistence type="predicted"/>
<dbReference type="Proteomes" id="UP000034307">
    <property type="component" value="Unassembled WGS sequence"/>
</dbReference>
<evidence type="ECO:0000313" key="1">
    <source>
        <dbReference type="EMBL" id="KKU57469.1"/>
    </source>
</evidence>
<reference evidence="1 2" key="1">
    <citation type="journal article" date="2015" name="Nature">
        <title>rRNA introns, odd ribosomes, and small enigmatic genomes across a large radiation of phyla.</title>
        <authorList>
            <person name="Brown C.T."/>
            <person name="Hug L.A."/>
            <person name="Thomas B.C."/>
            <person name="Sharon I."/>
            <person name="Castelle C.J."/>
            <person name="Singh A."/>
            <person name="Wilkins M.J."/>
            <person name="Williams K.H."/>
            <person name="Banfield J.F."/>
        </authorList>
    </citation>
    <scope>NUCLEOTIDE SEQUENCE [LARGE SCALE GENOMIC DNA]</scope>
</reference>
<comment type="caution">
    <text evidence="1">The sequence shown here is derived from an EMBL/GenBank/DDBJ whole genome shotgun (WGS) entry which is preliminary data.</text>
</comment>
<name>A0A0G1RJG1_9BACT</name>
<dbReference type="EMBL" id="LCNO01000015">
    <property type="protein sequence ID" value="KKU57469.1"/>
    <property type="molecule type" value="Genomic_DNA"/>
</dbReference>
<sequence>MTERPTVGSFEYFISLGFFTPEEAESLARSWSYRAPTDPAERAKHMRAGVEWERQMRLLNSDLHDGRITQEEYQRKAQELGGEAG</sequence>